<dbReference type="InterPro" id="IPR002938">
    <property type="entry name" value="FAD-bd"/>
</dbReference>
<sequence length="581" mass="64774">MADCIKTDIFISGGGPVGLLIAYSLARQGVDSLLVEQYVKEEQAMYGRATTLFPRTLEMLDQLDLLEDLNQIGYIGRNSVTFKDGKRVTSRGWHVMFERMNGTFLNYCLNIRQKYSEEVILGAYQKIGGQAYVGWKLESFSVDHASEDDYKVTSQIREIKTDRSLTVKSKYIVGADGGHSLVRRMTDVPFEGDKTDFKWVRIDGRFKTNMPDADLGFASIESRSHGNVLWVQLDHGVKRIGFAMTDAVLAKYGGKLTEEQAKEEAVRSMEPFTLEFESVDWWTLYSINQRVADSFFANDRVLLAGDACHTHSSGAAQGMNTGVHDAVNLAWKLGGVVKGWYNTKVLQTYDSERRPAALRLIELDKAFSATISGQVPDSHKELYSDANELFTKLFNETIQFNIGLGINYQENIINKAPSTGMISAGWRAPDALVYAPGSRLPTRLFHRMKNCGQWSILVFAGQPVVTSERLASAVEKLKELANTLPHGMAQFLTLVAQCAAEGDQVFDLPKIGHVFYDQDRAAHGAYTISTKNGAVVILRPDGILGHAAPLDDLDSVVTFFRRFRIQSQFNTSRIELKDPGL</sequence>
<keyword evidence="2" id="KW-0285">Flavoprotein</keyword>
<dbReference type="Proteomes" id="UP001147746">
    <property type="component" value="Unassembled WGS sequence"/>
</dbReference>
<evidence type="ECO:0000256" key="1">
    <source>
        <dbReference type="ARBA" id="ARBA00007801"/>
    </source>
</evidence>
<dbReference type="Gene3D" id="3.40.30.20">
    <property type="match status" value="1"/>
</dbReference>
<reference evidence="7" key="2">
    <citation type="journal article" date="2023" name="IMA Fungus">
        <title>Comparative genomic study of the Penicillium genus elucidates a diverse pangenome and 15 lateral gene transfer events.</title>
        <authorList>
            <person name="Petersen C."/>
            <person name="Sorensen T."/>
            <person name="Nielsen M.R."/>
            <person name="Sondergaard T.E."/>
            <person name="Sorensen J.L."/>
            <person name="Fitzpatrick D.A."/>
            <person name="Frisvad J.C."/>
            <person name="Nielsen K.L."/>
        </authorList>
    </citation>
    <scope>NUCLEOTIDE SEQUENCE</scope>
    <source>
        <strain evidence="7">IBT 21472</strain>
    </source>
</reference>
<dbReference type="InterPro" id="IPR036249">
    <property type="entry name" value="Thioredoxin-like_sf"/>
</dbReference>
<evidence type="ECO:0000256" key="3">
    <source>
        <dbReference type="ARBA" id="ARBA00022827"/>
    </source>
</evidence>
<dbReference type="SUPFAM" id="SSF51905">
    <property type="entry name" value="FAD/NAD(P)-binding domain"/>
    <property type="match status" value="1"/>
</dbReference>
<reference evidence="7" key="1">
    <citation type="submission" date="2022-12" db="EMBL/GenBank/DDBJ databases">
        <authorList>
            <person name="Petersen C."/>
        </authorList>
    </citation>
    <scope>NUCLEOTIDE SEQUENCE</scope>
    <source>
        <strain evidence="7">IBT 21472</strain>
    </source>
</reference>
<keyword evidence="3" id="KW-0274">FAD</keyword>
<evidence type="ECO:0000256" key="4">
    <source>
        <dbReference type="ARBA" id="ARBA00023002"/>
    </source>
</evidence>
<evidence type="ECO:0000256" key="2">
    <source>
        <dbReference type="ARBA" id="ARBA00022630"/>
    </source>
</evidence>
<evidence type="ECO:0000313" key="7">
    <source>
        <dbReference type="EMBL" id="KAJ5307419.1"/>
    </source>
</evidence>
<dbReference type="InterPro" id="IPR050641">
    <property type="entry name" value="RIFMO-like"/>
</dbReference>
<comment type="caution">
    <text evidence="7">The sequence shown here is derived from an EMBL/GenBank/DDBJ whole genome shotgun (WGS) entry which is preliminary data.</text>
</comment>
<accession>A0A9W9PU32</accession>
<dbReference type="PANTHER" id="PTHR43004">
    <property type="entry name" value="TRK SYSTEM POTASSIUM UPTAKE PROTEIN"/>
    <property type="match status" value="1"/>
</dbReference>
<evidence type="ECO:0000259" key="6">
    <source>
        <dbReference type="Pfam" id="PF07976"/>
    </source>
</evidence>
<dbReference type="InterPro" id="IPR012941">
    <property type="entry name" value="Phe_hydrox_C_dim_dom"/>
</dbReference>
<dbReference type="OrthoDB" id="1716816at2759"/>
<keyword evidence="8" id="KW-1185">Reference proteome</keyword>
<evidence type="ECO:0000259" key="5">
    <source>
        <dbReference type="Pfam" id="PF01494"/>
    </source>
</evidence>
<dbReference type="GO" id="GO:0071949">
    <property type="term" value="F:FAD binding"/>
    <property type="evidence" value="ECO:0007669"/>
    <property type="project" value="InterPro"/>
</dbReference>
<keyword evidence="4" id="KW-0560">Oxidoreductase</keyword>
<dbReference type="PANTHER" id="PTHR43004:SF5">
    <property type="entry name" value="FAD-BINDING DOMAIN-CONTAINING PROTEIN"/>
    <property type="match status" value="1"/>
</dbReference>
<dbReference type="PRINTS" id="PR00420">
    <property type="entry name" value="RNGMNOXGNASE"/>
</dbReference>
<dbReference type="SUPFAM" id="SSF52833">
    <property type="entry name" value="Thioredoxin-like"/>
    <property type="match status" value="1"/>
</dbReference>
<comment type="similarity">
    <text evidence="1">Belongs to the PheA/TfdB FAD monooxygenase family.</text>
</comment>
<dbReference type="Pfam" id="PF07976">
    <property type="entry name" value="Phe_hydrox_dim"/>
    <property type="match status" value="1"/>
</dbReference>
<dbReference type="InterPro" id="IPR036188">
    <property type="entry name" value="FAD/NAD-bd_sf"/>
</dbReference>
<dbReference type="Pfam" id="PF01494">
    <property type="entry name" value="FAD_binding_3"/>
    <property type="match status" value="1"/>
</dbReference>
<dbReference type="Gene3D" id="3.30.9.10">
    <property type="entry name" value="D-Amino Acid Oxidase, subunit A, domain 2"/>
    <property type="match status" value="1"/>
</dbReference>
<protein>
    <submittedName>
        <fullName evidence="7">Pentachlorophenol 4-monooxygenase</fullName>
    </submittedName>
</protein>
<dbReference type="GO" id="GO:0016709">
    <property type="term" value="F:oxidoreductase activity, acting on paired donors, with incorporation or reduction of molecular oxygen, NAD(P)H as one donor, and incorporation of one atom of oxygen"/>
    <property type="evidence" value="ECO:0007669"/>
    <property type="project" value="UniProtKB-ARBA"/>
</dbReference>
<dbReference type="SUPFAM" id="SSF54373">
    <property type="entry name" value="FAD-linked reductases, C-terminal domain"/>
    <property type="match status" value="1"/>
</dbReference>
<feature type="domain" description="FAD-binding" evidence="5">
    <location>
        <begin position="6"/>
        <end position="362"/>
    </location>
</feature>
<organism evidence="7 8">
    <name type="scientific">Penicillium atrosanguineum</name>
    <dbReference type="NCBI Taxonomy" id="1132637"/>
    <lineage>
        <taxon>Eukaryota</taxon>
        <taxon>Fungi</taxon>
        <taxon>Dikarya</taxon>
        <taxon>Ascomycota</taxon>
        <taxon>Pezizomycotina</taxon>
        <taxon>Eurotiomycetes</taxon>
        <taxon>Eurotiomycetidae</taxon>
        <taxon>Eurotiales</taxon>
        <taxon>Aspergillaceae</taxon>
        <taxon>Penicillium</taxon>
    </lineage>
</organism>
<dbReference type="AlphaFoldDB" id="A0A9W9PU32"/>
<evidence type="ECO:0000313" key="8">
    <source>
        <dbReference type="Proteomes" id="UP001147746"/>
    </source>
</evidence>
<dbReference type="Gene3D" id="3.50.50.60">
    <property type="entry name" value="FAD/NAD(P)-binding domain"/>
    <property type="match status" value="1"/>
</dbReference>
<gene>
    <name evidence="7" type="ORF">N7476_008075</name>
</gene>
<name>A0A9W9PU32_9EURO</name>
<proteinExistence type="inferred from homology"/>
<dbReference type="EMBL" id="JAPZBO010000008">
    <property type="protein sequence ID" value="KAJ5307419.1"/>
    <property type="molecule type" value="Genomic_DNA"/>
</dbReference>
<feature type="domain" description="Phenol hydroxylase-like C-terminal dimerisation" evidence="6">
    <location>
        <begin position="406"/>
        <end position="567"/>
    </location>
</feature>
<dbReference type="InterPro" id="IPR038220">
    <property type="entry name" value="PHOX_C_sf"/>
</dbReference>